<protein>
    <submittedName>
        <fullName evidence="7">HD1 homeodomain mating-type protein Le.a1-6</fullName>
    </submittedName>
</protein>
<dbReference type="GO" id="GO:0006355">
    <property type="term" value="P:regulation of DNA-templated transcription"/>
    <property type="evidence" value="ECO:0007669"/>
    <property type="project" value="InterPro"/>
</dbReference>
<evidence type="ECO:0000256" key="3">
    <source>
        <dbReference type="ARBA" id="ARBA00023155"/>
    </source>
</evidence>
<reference evidence="7" key="1">
    <citation type="submission" date="2022-08" db="EMBL/GenBank/DDBJ databases">
        <title>A Global Phylogenomic Analysis of the Shiitake Genus Lentinula.</title>
        <authorList>
            <consortium name="DOE Joint Genome Institute"/>
            <person name="Sierra-Patev S."/>
            <person name="Min B."/>
            <person name="Naranjo-Ortiz M."/>
            <person name="Looney B."/>
            <person name="Konkel Z."/>
            <person name="Slot J.C."/>
            <person name="Sakamoto Y."/>
            <person name="Steenwyk J.L."/>
            <person name="Rokas A."/>
            <person name="Carro J."/>
            <person name="Camarero S."/>
            <person name="Ferreira P."/>
            <person name="Molpeceres G."/>
            <person name="Ruiz-Duenas F.J."/>
            <person name="Serrano A."/>
            <person name="Henrissat B."/>
            <person name="Drula E."/>
            <person name="Hughes K.W."/>
            <person name="Mata J.L."/>
            <person name="Ishikawa N.K."/>
            <person name="Vargas-Isla R."/>
            <person name="Ushijima S."/>
            <person name="Smith C.A."/>
            <person name="Ahrendt S."/>
            <person name="Andreopoulos W."/>
            <person name="He G."/>
            <person name="Labutti K."/>
            <person name="Lipzen A."/>
            <person name="Ng V."/>
            <person name="Riley R."/>
            <person name="Sandor L."/>
            <person name="Barry K."/>
            <person name="Martinez A.T."/>
            <person name="Xiao Y."/>
            <person name="Gibbons J.G."/>
            <person name="Terashima K."/>
            <person name="Grigoriev I.V."/>
            <person name="Hibbett D.S."/>
        </authorList>
    </citation>
    <scope>NUCLEOTIDE SEQUENCE</scope>
    <source>
        <strain evidence="7">JLM2183</strain>
    </source>
</reference>
<name>A0A9W9ANF9_9AGAR</name>
<evidence type="ECO:0000259" key="6">
    <source>
        <dbReference type="Pfam" id="PF05920"/>
    </source>
</evidence>
<keyword evidence="3 7" id="KW-0371">Homeobox</keyword>
<evidence type="ECO:0000313" key="7">
    <source>
        <dbReference type="EMBL" id="KAJ4485856.1"/>
    </source>
</evidence>
<accession>A0A9W9ANF9</accession>
<feature type="region of interest" description="Disordered" evidence="5">
    <location>
        <begin position="309"/>
        <end position="337"/>
    </location>
</feature>
<gene>
    <name evidence="7" type="ORF">J3R30DRAFT_3282053</name>
</gene>
<feature type="compositionally biased region" description="Basic and acidic residues" evidence="5">
    <location>
        <begin position="328"/>
        <end position="337"/>
    </location>
</feature>
<keyword evidence="2 7" id="KW-0238">DNA-binding</keyword>
<keyword evidence="4" id="KW-0539">Nucleus</keyword>
<feature type="compositionally biased region" description="Polar residues" evidence="5">
    <location>
        <begin position="358"/>
        <end position="376"/>
    </location>
</feature>
<dbReference type="CDD" id="cd00086">
    <property type="entry name" value="homeodomain"/>
    <property type="match status" value="1"/>
</dbReference>
<dbReference type="InterPro" id="IPR008422">
    <property type="entry name" value="KN_HD"/>
</dbReference>
<dbReference type="AlphaFoldDB" id="A0A9W9ANF9"/>
<feature type="region of interest" description="Disordered" evidence="5">
    <location>
        <begin position="194"/>
        <end position="223"/>
    </location>
</feature>
<feature type="compositionally biased region" description="Polar residues" evidence="5">
    <location>
        <begin position="504"/>
        <end position="524"/>
    </location>
</feature>
<dbReference type="GO" id="GO:0003677">
    <property type="term" value="F:DNA binding"/>
    <property type="evidence" value="ECO:0007669"/>
    <property type="project" value="UniProtKB-KW"/>
</dbReference>
<dbReference type="InterPro" id="IPR001356">
    <property type="entry name" value="HD"/>
</dbReference>
<comment type="caution">
    <text evidence="7">The sequence shown here is derived from an EMBL/GenBank/DDBJ whole genome shotgun (WGS) entry which is preliminary data.</text>
</comment>
<sequence length="716" mass="78249">MTVATDLDNRLVSSLDGIMQGIQAFDLNTFRSDWSGIVKELLSGHKAGTLDYSTSSLAVNISDRMETICDTFMALEIEAESRAAKLRQELDDIGHDDSRTPSRSPSPTHASHCTRSPSPSSSSSSSSTHNLPSYIPPSYEWLLQNLYNPYPPPSIRDSIASSTNTSRRLIDAWFVDVRRRIGWTNLIESKTGSRVGQASGSGLGGNKVRRAHKPLAPGTNNPEFTPLKYKSRKDLITAASKFFLKSLSNNPNPISTTVNDLSALENQTFTILADEARLLYRDKLFPSALAVALTGKVRKWTPELGERVKEVRDEERRLKRKRSGGAKVESDNKEEEDHVEGKRLRYCFYFGQSTIRSVEPTPTTPTEGMFPSSSTSSKRKRAVSFETSTDEVSPSTKRLRTTLNSAGLLRSVSDPTPIAMGSQQQHMQITETQTQIPETQTQTQQPLTFSGFPLPVLDTWFTSNYRNWIDPLSDPVIHSDSNSDGMTPPYPLSINVGEIPFPTSTDTCSISSPSTPALSASGSLSEDDDNREGDSLFGDEDSVHVVVDTKPAPTPGDILNNNPFSDFTHLSSLPNIPDISNLSSLSSFPNLSSLPDFQNFSNFPDFNLDDFPDLSNVDLDVGFDFGESFALDSGFGVGAGELGLSSASASQDWHQYVNNSNSNTNTNTHPNLNTLWAGETPTRDTFAAVAASTKAGFTVTMGVGPEPEVIRELVSQ</sequence>
<organism evidence="7 8">
    <name type="scientific">Lentinula aciculospora</name>
    <dbReference type="NCBI Taxonomy" id="153920"/>
    <lineage>
        <taxon>Eukaryota</taxon>
        <taxon>Fungi</taxon>
        <taxon>Dikarya</taxon>
        <taxon>Basidiomycota</taxon>
        <taxon>Agaricomycotina</taxon>
        <taxon>Agaricomycetes</taxon>
        <taxon>Agaricomycetidae</taxon>
        <taxon>Agaricales</taxon>
        <taxon>Marasmiineae</taxon>
        <taxon>Omphalotaceae</taxon>
        <taxon>Lentinula</taxon>
    </lineage>
</organism>
<proteinExistence type="inferred from homology"/>
<evidence type="ECO:0000256" key="4">
    <source>
        <dbReference type="ARBA" id="ARBA00023242"/>
    </source>
</evidence>
<feature type="compositionally biased region" description="Low complexity" evidence="5">
    <location>
        <begin position="116"/>
        <end position="127"/>
    </location>
</feature>
<feature type="region of interest" description="Disordered" evidence="5">
    <location>
        <begin position="93"/>
        <end position="129"/>
    </location>
</feature>
<dbReference type="Proteomes" id="UP001150266">
    <property type="component" value="Unassembled WGS sequence"/>
</dbReference>
<dbReference type="Gene3D" id="1.10.10.60">
    <property type="entry name" value="Homeodomain-like"/>
    <property type="match status" value="1"/>
</dbReference>
<dbReference type="OrthoDB" id="250329at2759"/>
<dbReference type="SUPFAM" id="SSF46689">
    <property type="entry name" value="Homeodomain-like"/>
    <property type="match status" value="1"/>
</dbReference>
<evidence type="ECO:0000256" key="5">
    <source>
        <dbReference type="SAM" id="MobiDB-lite"/>
    </source>
</evidence>
<keyword evidence="8" id="KW-1185">Reference proteome</keyword>
<feature type="domain" description="KN homeodomain" evidence="6">
    <location>
        <begin position="141"/>
        <end position="180"/>
    </location>
</feature>
<feature type="region of interest" description="Disordered" evidence="5">
    <location>
        <begin position="504"/>
        <end position="540"/>
    </location>
</feature>
<feature type="compositionally biased region" description="Polar residues" evidence="5">
    <location>
        <begin position="385"/>
        <end position="398"/>
    </location>
</feature>
<evidence type="ECO:0000256" key="2">
    <source>
        <dbReference type="ARBA" id="ARBA00023125"/>
    </source>
</evidence>
<evidence type="ECO:0000256" key="1">
    <source>
        <dbReference type="ARBA" id="ARBA00005800"/>
    </source>
</evidence>
<comment type="similarity">
    <text evidence="1">Belongs to the TALE/M-ATYP homeobox family.</text>
</comment>
<dbReference type="InterPro" id="IPR009057">
    <property type="entry name" value="Homeodomain-like_sf"/>
</dbReference>
<feature type="region of interest" description="Disordered" evidence="5">
    <location>
        <begin position="358"/>
        <end position="398"/>
    </location>
</feature>
<dbReference type="EMBL" id="JAOTPV010000003">
    <property type="protein sequence ID" value="KAJ4485856.1"/>
    <property type="molecule type" value="Genomic_DNA"/>
</dbReference>
<dbReference type="Pfam" id="PF05920">
    <property type="entry name" value="Homeobox_KN"/>
    <property type="match status" value="1"/>
</dbReference>
<evidence type="ECO:0000313" key="8">
    <source>
        <dbReference type="Proteomes" id="UP001150266"/>
    </source>
</evidence>